<dbReference type="Pfam" id="PF02826">
    <property type="entry name" value="2-Hacid_dh_C"/>
    <property type="match status" value="1"/>
</dbReference>
<dbReference type="InterPro" id="IPR050857">
    <property type="entry name" value="D-2-hydroxyacid_DH"/>
</dbReference>
<dbReference type="KEGG" id="rsa:RSal33209_0110"/>
<name>A9WKQ7_RENSM</name>
<organism evidence="5 6">
    <name type="scientific">Renibacterium salmoninarum (strain ATCC 33209 / DSM 20767 / JCM 11484 / NBRC 15589 / NCIMB 2235)</name>
    <dbReference type="NCBI Taxonomy" id="288705"/>
    <lineage>
        <taxon>Bacteria</taxon>
        <taxon>Bacillati</taxon>
        <taxon>Actinomycetota</taxon>
        <taxon>Actinomycetes</taxon>
        <taxon>Micrococcales</taxon>
        <taxon>Micrococcaceae</taxon>
        <taxon>Renibacterium</taxon>
    </lineage>
</organism>
<dbReference type="PROSITE" id="PS00671">
    <property type="entry name" value="D_2_HYDROXYACID_DH_3"/>
    <property type="match status" value="1"/>
</dbReference>
<dbReference type="HOGENOM" id="CLU_1601342_0_0_11"/>
<keyword evidence="2 5" id="KW-0560">Oxidoreductase</keyword>
<keyword evidence="6" id="KW-1185">Reference proteome</keyword>
<proteinExistence type="inferred from homology"/>
<dbReference type="Gene3D" id="3.40.50.720">
    <property type="entry name" value="NAD(P)-binding Rossmann-like Domain"/>
    <property type="match status" value="2"/>
</dbReference>
<dbReference type="RefSeq" id="WP_012243574.1">
    <property type="nucleotide sequence ID" value="NC_010168.1"/>
</dbReference>
<dbReference type="Proteomes" id="UP000002007">
    <property type="component" value="Chromosome"/>
</dbReference>
<evidence type="ECO:0000313" key="6">
    <source>
        <dbReference type="Proteomes" id="UP000002007"/>
    </source>
</evidence>
<accession>A9WKQ7</accession>
<dbReference type="PANTHER" id="PTHR42789">
    <property type="entry name" value="D-ISOMER SPECIFIC 2-HYDROXYACID DEHYDROGENASE FAMILY PROTEIN (AFU_ORTHOLOGUE AFUA_6G10090)"/>
    <property type="match status" value="1"/>
</dbReference>
<evidence type="ECO:0000256" key="3">
    <source>
        <dbReference type="ARBA" id="ARBA00023027"/>
    </source>
</evidence>
<comment type="similarity">
    <text evidence="1">Belongs to the D-isomer specific 2-hydroxyacid dehydrogenase family.</text>
</comment>
<dbReference type="GO" id="GO:0004617">
    <property type="term" value="F:phosphoglycerate dehydrogenase activity"/>
    <property type="evidence" value="ECO:0007669"/>
    <property type="project" value="UniProtKB-EC"/>
</dbReference>
<dbReference type="EMBL" id="CP000910">
    <property type="protein sequence ID" value="ABY21866.1"/>
    <property type="molecule type" value="Genomic_DNA"/>
</dbReference>
<dbReference type="STRING" id="288705.RSal33209_0110"/>
<evidence type="ECO:0000259" key="4">
    <source>
        <dbReference type="Pfam" id="PF02826"/>
    </source>
</evidence>
<dbReference type="eggNOG" id="COG0111">
    <property type="taxonomic scope" value="Bacteria"/>
</dbReference>
<dbReference type="InterPro" id="IPR029753">
    <property type="entry name" value="D-isomer_DH_CS"/>
</dbReference>
<dbReference type="InterPro" id="IPR006140">
    <property type="entry name" value="D-isomer_DH_NAD-bd"/>
</dbReference>
<dbReference type="AlphaFoldDB" id="A9WKQ7"/>
<evidence type="ECO:0000256" key="1">
    <source>
        <dbReference type="ARBA" id="ARBA00005854"/>
    </source>
</evidence>
<evidence type="ECO:0000256" key="2">
    <source>
        <dbReference type="ARBA" id="ARBA00023002"/>
    </source>
</evidence>
<protein>
    <submittedName>
        <fullName evidence="5">D-3-phosphoglycerate dehydrogenase</fullName>
        <ecNumber evidence="5">1.1.1.95</ecNumber>
    </submittedName>
</protein>
<sequence length="166" mass="17766">MINLLSGFDVRVLVYDPYLSARDATGLGAELVDLDQLCRESDLVSLHAPATADTWQMIGAAQLGAMANGTVLINTARGSLVDTAALEAELVTGRFDAFLDVTDPEPLPASSVLYRLSNVFLTPHIAGAMGNEVKRLGQQEISELGRLSHGLPFEYPVVVNDLSRIA</sequence>
<dbReference type="PANTHER" id="PTHR42789:SF1">
    <property type="entry name" value="D-ISOMER SPECIFIC 2-HYDROXYACID DEHYDROGENASE FAMILY PROTEIN (AFU_ORTHOLOGUE AFUA_6G10090)"/>
    <property type="match status" value="1"/>
</dbReference>
<gene>
    <name evidence="5" type="ordered locus">RSal33209_0110</name>
</gene>
<dbReference type="GO" id="GO:0051287">
    <property type="term" value="F:NAD binding"/>
    <property type="evidence" value="ECO:0007669"/>
    <property type="project" value="InterPro"/>
</dbReference>
<dbReference type="SUPFAM" id="SSF51735">
    <property type="entry name" value="NAD(P)-binding Rossmann-fold domains"/>
    <property type="match status" value="1"/>
</dbReference>
<keyword evidence="3" id="KW-0520">NAD</keyword>
<feature type="domain" description="D-isomer specific 2-hydroxyacid dehydrogenase NAD-binding" evidence="4">
    <location>
        <begin position="3"/>
        <end position="126"/>
    </location>
</feature>
<reference evidence="6" key="1">
    <citation type="journal article" date="2008" name="J. Bacteriol.">
        <title>Genome sequence of the fish pathogen Renibacterium salmoninarum suggests reductive evolution away from an environmental Arthrobacter ancestor.</title>
        <authorList>
            <person name="Wiens G.D."/>
            <person name="Rockey D.D."/>
            <person name="Wu Z."/>
            <person name="Chang J."/>
            <person name="Levy R."/>
            <person name="Crane S."/>
            <person name="Chen D.S."/>
            <person name="Capri G.R."/>
            <person name="Burnett J.R."/>
            <person name="Sudheesh P.S."/>
            <person name="Schipma M.J."/>
            <person name="Burd H."/>
            <person name="Bhattacharyya A."/>
            <person name="Rhodes L.D."/>
            <person name="Kaul R."/>
            <person name="Strom M.S."/>
        </authorList>
    </citation>
    <scope>NUCLEOTIDE SEQUENCE [LARGE SCALE GENOMIC DNA]</scope>
    <source>
        <strain evidence="6">ATCC 33209 / DSM 20767 / JCM 11484 / NBRC 15589 / NCIMB 2235</strain>
    </source>
</reference>
<dbReference type="EC" id="1.1.1.95" evidence="5"/>
<dbReference type="InterPro" id="IPR036291">
    <property type="entry name" value="NAD(P)-bd_dom_sf"/>
</dbReference>
<evidence type="ECO:0000313" key="5">
    <source>
        <dbReference type="EMBL" id="ABY21866.1"/>
    </source>
</evidence>